<dbReference type="FunFam" id="3.40.50.300:FF:000032">
    <property type="entry name" value="Export ABC transporter ATP-binding protein"/>
    <property type="match status" value="1"/>
</dbReference>
<dbReference type="EMBL" id="MWWU01000002">
    <property type="protein sequence ID" value="OZG55882.1"/>
    <property type="molecule type" value="Genomic_DNA"/>
</dbReference>
<dbReference type="InterPro" id="IPR017871">
    <property type="entry name" value="ABC_transporter-like_CS"/>
</dbReference>
<evidence type="ECO:0000256" key="2">
    <source>
        <dbReference type="ARBA" id="ARBA00022741"/>
    </source>
</evidence>
<dbReference type="SMART" id="SM00382">
    <property type="entry name" value="AAA"/>
    <property type="match status" value="1"/>
</dbReference>
<sequence>MESMDSLATPAGGVNNNALNSDGAANTNGTTNSAAGSFSAVNSTAAGASSPMGERPIALRAVDLVKDYGKGENLVHALRDVSVSFERGAFTAIMGPSGSGKSTLMHTLAGLDSITSGQIIFDGQDITDFNDKQLTLLRREKVGFIFQSFNLLPMFDARQNIFMPLTLANKRVDKEWFDLLVNTLGLQDRLTHRPAEMSGGQQQRVAIARALISKPSVIFADEPTGNLDSVSSAEVLTLMRDLVNELGQTIVMVTHDATAASYTDRAIILADGQIVADREHPQAQEMSDLLTSIMQEIVGKQASAHHLAAHSVHSLNASQA</sequence>
<evidence type="ECO:0000256" key="4">
    <source>
        <dbReference type="SAM" id="MobiDB-lite"/>
    </source>
</evidence>
<evidence type="ECO:0000256" key="3">
    <source>
        <dbReference type="ARBA" id="ARBA00022840"/>
    </source>
</evidence>
<dbReference type="GO" id="GO:0022857">
    <property type="term" value="F:transmembrane transporter activity"/>
    <property type="evidence" value="ECO:0007669"/>
    <property type="project" value="TreeGrafter"/>
</dbReference>
<comment type="caution">
    <text evidence="6">The sequence shown here is derived from an EMBL/GenBank/DDBJ whole genome shotgun (WGS) entry which is preliminary data.</text>
</comment>
<dbReference type="InterPro" id="IPR015854">
    <property type="entry name" value="ABC_transpr_LolD-like"/>
</dbReference>
<dbReference type="PANTHER" id="PTHR24220:SF685">
    <property type="entry name" value="ABC TRANSPORTER RELATED"/>
    <property type="match status" value="1"/>
</dbReference>
<dbReference type="PROSITE" id="PS00211">
    <property type="entry name" value="ABC_TRANSPORTER_1"/>
    <property type="match status" value="1"/>
</dbReference>
<evidence type="ECO:0000256" key="1">
    <source>
        <dbReference type="ARBA" id="ARBA00022448"/>
    </source>
</evidence>
<evidence type="ECO:0000259" key="5">
    <source>
        <dbReference type="PROSITE" id="PS50893"/>
    </source>
</evidence>
<keyword evidence="3 6" id="KW-0067">ATP-binding</keyword>
<dbReference type="GO" id="GO:0005886">
    <property type="term" value="C:plasma membrane"/>
    <property type="evidence" value="ECO:0007669"/>
    <property type="project" value="TreeGrafter"/>
</dbReference>
<dbReference type="InterPro" id="IPR017911">
    <property type="entry name" value="MacB-like_ATP-bd"/>
</dbReference>
<feature type="domain" description="ABC transporter" evidence="5">
    <location>
        <begin position="59"/>
        <end position="296"/>
    </location>
</feature>
<dbReference type="Pfam" id="PF00005">
    <property type="entry name" value="ABC_tran"/>
    <property type="match status" value="1"/>
</dbReference>
<dbReference type="InterPro" id="IPR027417">
    <property type="entry name" value="P-loop_NTPase"/>
</dbReference>
<evidence type="ECO:0000313" key="7">
    <source>
        <dbReference type="Proteomes" id="UP000228976"/>
    </source>
</evidence>
<gene>
    <name evidence="6" type="ORF">AEAE_0370</name>
</gene>
<dbReference type="GO" id="GO:0005524">
    <property type="term" value="F:ATP binding"/>
    <property type="evidence" value="ECO:0007669"/>
    <property type="project" value="UniProtKB-KW"/>
</dbReference>
<dbReference type="GO" id="GO:0098796">
    <property type="term" value="C:membrane protein complex"/>
    <property type="evidence" value="ECO:0007669"/>
    <property type="project" value="UniProtKB-ARBA"/>
</dbReference>
<dbReference type="PANTHER" id="PTHR24220">
    <property type="entry name" value="IMPORT ATP-BINDING PROTEIN"/>
    <property type="match status" value="1"/>
</dbReference>
<dbReference type="GO" id="GO:0016887">
    <property type="term" value="F:ATP hydrolysis activity"/>
    <property type="evidence" value="ECO:0007669"/>
    <property type="project" value="InterPro"/>
</dbReference>
<dbReference type="InterPro" id="IPR003439">
    <property type="entry name" value="ABC_transporter-like_ATP-bd"/>
</dbReference>
<evidence type="ECO:0000313" key="6">
    <source>
        <dbReference type="EMBL" id="OZG55882.1"/>
    </source>
</evidence>
<dbReference type="Proteomes" id="UP000228976">
    <property type="component" value="Unassembled WGS sequence"/>
</dbReference>
<reference evidence="6 7" key="1">
    <citation type="journal article" date="2017" name="BMC Genomics">
        <title>Comparative genomic and phylogenomic analyses of the Bifidobacteriaceae family.</title>
        <authorList>
            <person name="Lugli G.A."/>
            <person name="Milani C."/>
            <person name="Turroni F."/>
            <person name="Duranti S."/>
            <person name="Mancabelli L."/>
            <person name="Mangifesta M."/>
            <person name="Ferrario C."/>
            <person name="Modesto M."/>
            <person name="Mattarelli P."/>
            <person name="Jiri K."/>
            <person name="van Sinderen D."/>
            <person name="Ventura M."/>
        </authorList>
    </citation>
    <scope>NUCLEOTIDE SEQUENCE [LARGE SCALE GENOMIC DNA]</scope>
    <source>
        <strain evidence="6 7">LMG 21773</strain>
    </source>
</reference>
<accession>A0A261F9T0</accession>
<protein>
    <submittedName>
        <fullName evidence="6">ABC transporter ATP-binding protein</fullName>
    </submittedName>
</protein>
<dbReference type="SUPFAM" id="SSF52540">
    <property type="entry name" value="P-loop containing nucleoside triphosphate hydrolases"/>
    <property type="match status" value="1"/>
</dbReference>
<name>A0A261F9T0_9BIFI</name>
<feature type="region of interest" description="Disordered" evidence="4">
    <location>
        <begin position="1"/>
        <end position="28"/>
    </location>
</feature>
<dbReference type="InterPro" id="IPR003593">
    <property type="entry name" value="AAA+_ATPase"/>
</dbReference>
<dbReference type="Gene3D" id="3.40.50.300">
    <property type="entry name" value="P-loop containing nucleotide triphosphate hydrolases"/>
    <property type="match status" value="1"/>
</dbReference>
<dbReference type="CDD" id="cd03255">
    <property type="entry name" value="ABC_MJ0796_LolCDE_FtsE"/>
    <property type="match status" value="1"/>
</dbReference>
<dbReference type="AlphaFoldDB" id="A0A261F9T0"/>
<dbReference type="PROSITE" id="PS50893">
    <property type="entry name" value="ABC_TRANSPORTER_2"/>
    <property type="match status" value="1"/>
</dbReference>
<keyword evidence="1" id="KW-0813">Transport</keyword>
<proteinExistence type="predicted"/>
<keyword evidence="7" id="KW-1185">Reference proteome</keyword>
<keyword evidence="2" id="KW-0547">Nucleotide-binding</keyword>
<organism evidence="6 7">
    <name type="scientific">Aeriscardovia aeriphila</name>
    <dbReference type="NCBI Taxonomy" id="218139"/>
    <lineage>
        <taxon>Bacteria</taxon>
        <taxon>Bacillati</taxon>
        <taxon>Actinomycetota</taxon>
        <taxon>Actinomycetes</taxon>
        <taxon>Bifidobacteriales</taxon>
        <taxon>Bifidobacteriaceae</taxon>
        <taxon>Aeriscardovia</taxon>
    </lineage>
</organism>